<accession>A0A5B7F783</accession>
<organism evidence="1 2">
    <name type="scientific">Portunus trituberculatus</name>
    <name type="common">Swimming crab</name>
    <name type="synonym">Neptunus trituberculatus</name>
    <dbReference type="NCBI Taxonomy" id="210409"/>
    <lineage>
        <taxon>Eukaryota</taxon>
        <taxon>Metazoa</taxon>
        <taxon>Ecdysozoa</taxon>
        <taxon>Arthropoda</taxon>
        <taxon>Crustacea</taxon>
        <taxon>Multicrustacea</taxon>
        <taxon>Malacostraca</taxon>
        <taxon>Eumalacostraca</taxon>
        <taxon>Eucarida</taxon>
        <taxon>Decapoda</taxon>
        <taxon>Pleocyemata</taxon>
        <taxon>Brachyura</taxon>
        <taxon>Eubrachyura</taxon>
        <taxon>Portunoidea</taxon>
        <taxon>Portunidae</taxon>
        <taxon>Portuninae</taxon>
        <taxon>Portunus</taxon>
    </lineage>
</organism>
<proteinExistence type="predicted"/>
<reference evidence="1 2" key="1">
    <citation type="submission" date="2019-05" db="EMBL/GenBank/DDBJ databases">
        <title>Another draft genome of Portunus trituberculatus and its Hox gene families provides insights of decapod evolution.</title>
        <authorList>
            <person name="Jeong J.-H."/>
            <person name="Song I."/>
            <person name="Kim S."/>
            <person name="Choi T."/>
            <person name="Kim D."/>
            <person name="Ryu S."/>
            <person name="Kim W."/>
        </authorList>
    </citation>
    <scope>NUCLEOTIDE SEQUENCE [LARGE SCALE GENOMIC DNA]</scope>
    <source>
        <tissue evidence="1">Muscle</tissue>
    </source>
</reference>
<evidence type="ECO:0000313" key="2">
    <source>
        <dbReference type="Proteomes" id="UP000324222"/>
    </source>
</evidence>
<keyword evidence="2" id="KW-1185">Reference proteome</keyword>
<comment type="caution">
    <text evidence="1">The sequence shown here is derived from an EMBL/GenBank/DDBJ whole genome shotgun (WGS) entry which is preliminary data.</text>
</comment>
<sequence length="79" mass="8641">MNTSVVFKASSVAPRQVLSVQLAISLLAGDALMVQYNNQRDVMNSEPLYCKMYPRYVVMTAPVIVVIEDAGTCCVLGKE</sequence>
<gene>
    <name evidence="1" type="ORF">E2C01_037098</name>
</gene>
<protein>
    <submittedName>
        <fullName evidence="1">Uncharacterized protein</fullName>
    </submittedName>
</protein>
<dbReference type="AlphaFoldDB" id="A0A5B7F783"/>
<dbReference type="EMBL" id="VSRR010005838">
    <property type="protein sequence ID" value="MPC43450.1"/>
    <property type="molecule type" value="Genomic_DNA"/>
</dbReference>
<evidence type="ECO:0000313" key="1">
    <source>
        <dbReference type="EMBL" id="MPC43450.1"/>
    </source>
</evidence>
<dbReference type="Proteomes" id="UP000324222">
    <property type="component" value="Unassembled WGS sequence"/>
</dbReference>
<name>A0A5B7F783_PORTR</name>